<dbReference type="NCBIfam" id="TIGR02032">
    <property type="entry name" value="GG-red-SF"/>
    <property type="match status" value="1"/>
</dbReference>
<dbReference type="PANTHER" id="PTHR42685:SF22">
    <property type="entry name" value="CONDITIONED MEDIUM FACTOR RECEPTOR 1"/>
    <property type="match status" value="1"/>
</dbReference>
<dbReference type="Pfam" id="PF01494">
    <property type="entry name" value="FAD_binding_3"/>
    <property type="match status" value="1"/>
</dbReference>
<evidence type="ECO:0000313" key="3">
    <source>
        <dbReference type="Proteomes" id="UP001500575"/>
    </source>
</evidence>
<dbReference type="Gene3D" id="3.50.50.60">
    <property type="entry name" value="FAD/NAD(P)-binding domain"/>
    <property type="match status" value="1"/>
</dbReference>
<gene>
    <name evidence="2" type="ORF">GCM10009843_02550</name>
</gene>
<keyword evidence="3" id="KW-1185">Reference proteome</keyword>
<comment type="caution">
    <text evidence="2">The sequence shown here is derived from an EMBL/GenBank/DDBJ whole genome shotgun (WGS) entry which is preliminary data.</text>
</comment>
<proteinExistence type="predicted"/>
<accession>A0ABP5JEG1</accession>
<dbReference type="InterPro" id="IPR002938">
    <property type="entry name" value="FAD-bd"/>
</dbReference>
<evidence type="ECO:0000259" key="1">
    <source>
        <dbReference type="Pfam" id="PF01494"/>
    </source>
</evidence>
<organism evidence="2 3">
    <name type="scientific">Nocardioides bigeumensis</name>
    <dbReference type="NCBI Taxonomy" id="433657"/>
    <lineage>
        <taxon>Bacteria</taxon>
        <taxon>Bacillati</taxon>
        <taxon>Actinomycetota</taxon>
        <taxon>Actinomycetes</taxon>
        <taxon>Propionibacteriales</taxon>
        <taxon>Nocardioidaceae</taxon>
        <taxon>Nocardioides</taxon>
    </lineage>
</organism>
<evidence type="ECO:0000313" key="2">
    <source>
        <dbReference type="EMBL" id="GAA2114232.1"/>
    </source>
</evidence>
<sequence length="396" mass="41714">MSANQHHWDLAIVGAGPAGASAALAALRLRPDLRVALVDRDDFPRDKCCGDGIAPHVLDVLRPLGAADVVDGWTPLRQLELAQGSRRVEGQMARPVHVVPREVFDAALVKHASDAGAVLMRHRVHEVSSGPDGVSLDDLLTADVVVGADGANSVVHTGLGLGRTSRRALAIRGYAPTTPELRARQVLRWGDVRQPSYAWAFDRGDGWSNIGYGELVTSGSGQGDGAGPTRRHLLGELARLLPGAAEQGERWRGHHLPLSGRGWGSEQPDGRVLLAGDAAGLVNPMTGEGIYYAVATGSLAGTSAASCLTEGRPQAAGGAHRTHVRRLLSQHLHHTWAAALLARRPEVVRAGIAAARRPRHFDALVELGLGDGRITRGLAVGLVAGLARDLTGRKVA</sequence>
<dbReference type="RefSeq" id="WP_344301737.1">
    <property type="nucleotide sequence ID" value="NZ_BAAAQQ010000002.1"/>
</dbReference>
<dbReference type="PRINTS" id="PR00420">
    <property type="entry name" value="RNGMNOXGNASE"/>
</dbReference>
<dbReference type="SUPFAM" id="SSF51905">
    <property type="entry name" value="FAD/NAD(P)-binding domain"/>
    <property type="match status" value="1"/>
</dbReference>
<dbReference type="EMBL" id="BAAAQQ010000002">
    <property type="protein sequence ID" value="GAA2114232.1"/>
    <property type="molecule type" value="Genomic_DNA"/>
</dbReference>
<name>A0ABP5JEG1_9ACTN</name>
<dbReference type="Proteomes" id="UP001500575">
    <property type="component" value="Unassembled WGS sequence"/>
</dbReference>
<feature type="domain" description="FAD-binding" evidence="1">
    <location>
        <begin position="9"/>
        <end position="170"/>
    </location>
</feature>
<dbReference type="InterPro" id="IPR011777">
    <property type="entry name" value="Geranylgeranyl_Rdtase_fam"/>
</dbReference>
<protein>
    <recommendedName>
        <fullName evidence="1">FAD-binding domain-containing protein</fullName>
    </recommendedName>
</protein>
<reference evidence="3" key="1">
    <citation type="journal article" date="2019" name="Int. J. Syst. Evol. Microbiol.">
        <title>The Global Catalogue of Microorganisms (GCM) 10K type strain sequencing project: providing services to taxonomists for standard genome sequencing and annotation.</title>
        <authorList>
            <consortium name="The Broad Institute Genomics Platform"/>
            <consortium name="The Broad Institute Genome Sequencing Center for Infectious Disease"/>
            <person name="Wu L."/>
            <person name="Ma J."/>
        </authorList>
    </citation>
    <scope>NUCLEOTIDE SEQUENCE [LARGE SCALE GENOMIC DNA]</scope>
    <source>
        <strain evidence="3">JCM 16021</strain>
    </source>
</reference>
<dbReference type="InterPro" id="IPR036188">
    <property type="entry name" value="FAD/NAD-bd_sf"/>
</dbReference>
<dbReference type="InterPro" id="IPR050407">
    <property type="entry name" value="Geranylgeranyl_reductase"/>
</dbReference>
<dbReference type="PANTHER" id="PTHR42685">
    <property type="entry name" value="GERANYLGERANYL DIPHOSPHATE REDUCTASE"/>
    <property type="match status" value="1"/>
</dbReference>